<evidence type="ECO:0000313" key="2">
    <source>
        <dbReference type="EMBL" id="TDW94664.1"/>
    </source>
</evidence>
<comment type="caution">
    <text evidence="2">The sequence shown here is derived from an EMBL/GenBank/DDBJ whole genome shotgun (WGS) entry which is preliminary data.</text>
</comment>
<proteinExistence type="predicted"/>
<keyword evidence="3" id="KW-1185">Reference proteome</keyword>
<protein>
    <submittedName>
        <fullName evidence="2">Polyketide cyclase/dehydrase/lipid transport protein</fullName>
    </submittedName>
</protein>
<dbReference type="InterPro" id="IPR023393">
    <property type="entry name" value="START-like_dom_sf"/>
</dbReference>
<evidence type="ECO:0000256" key="1">
    <source>
        <dbReference type="SAM" id="MobiDB-lite"/>
    </source>
</evidence>
<gene>
    <name evidence="2" type="ORF">EV137_1982</name>
</gene>
<dbReference type="InterPro" id="IPR019587">
    <property type="entry name" value="Polyketide_cyclase/dehydratase"/>
</dbReference>
<dbReference type="SUPFAM" id="SSF55961">
    <property type="entry name" value="Bet v1-like"/>
    <property type="match status" value="1"/>
</dbReference>
<feature type="region of interest" description="Disordered" evidence="1">
    <location>
        <begin position="140"/>
        <end position="174"/>
    </location>
</feature>
<name>A0ABY2FPG0_9ACTN</name>
<organism evidence="2 3">
    <name type="scientific">Kribbella pratensis</name>
    <dbReference type="NCBI Taxonomy" id="2512112"/>
    <lineage>
        <taxon>Bacteria</taxon>
        <taxon>Bacillati</taxon>
        <taxon>Actinomycetota</taxon>
        <taxon>Actinomycetes</taxon>
        <taxon>Propionibacteriales</taxon>
        <taxon>Kribbellaceae</taxon>
        <taxon>Kribbella</taxon>
    </lineage>
</organism>
<sequence>MPDLTESITVHSPADALYRMVSDLPRMREWSPECTRVTWSSGQSSGGSSVGSGAGPAPGARFVGHNRAGVVRWFTFGKVVTAQPGRRFTFDITFGPVPISRWDYEFTPTATGCEVTESWTDHRPTVLKLLFRPVFGNRAPRNAHGIHTTLTRLKPPPKQPREPDSPPAQPERVWRSGRLVGNLARRVFTGGAQPCAAPPSVMTAYS</sequence>
<dbReference type="Gene3D" id="3.30.530.20">
    <property type="match status" value="1"/>
</dbReference>
<accession>A0ABY2FPG0</accession>
<evidence type="ECO:0000313" key="3">
    <source>
        <dbReference type="Proteomes" id="UP000295060"/>
    </source>
</evidence>
<feature type="compositionally biased region" description="Gly residues" evidence="1">
    <location>
        <begin position="44"/>
        <end position="56"/>
    </location>
</feature>
<dbReference type="Pfam" id="PF10604">
    <property type="entry name" value="Polyketide_cyc2"/>
    <property type="match status" value="1"/>
</dbReference>
<dbReference type="CDD" id="cd07812">
    <property type="entry name" value="SRPBCC"/>
    <property type="match status" value="1"/>
</dbReference>
<dbReference type="Proteomes" id="UP000295060">
    <property type="component" value="Unassembled WGS sequence"/>
</dbReference>
<reference evidence="2 3" key="1">
    <citation type="submission" date="2019-03" db="EMBL/GenBank/DDBJ databases">
        <title>Genomic Encyclopedia of Type Strains, Phase III (KMG-III): the genomes of soil and plant-associated and newly described type strains.</title>
        <authorList>
            <person name="Whitman W."/>
        </authorList>
    </citation>
    <scope>NUCLEOTIDE SEQUENCE [LARGE SCALE GENOMIC DNA]</scope>
    <source>
        <strain evidence="2 3">VKMAc-2574</strain>
    </source>
</reference>
<dbReference type="EMBL" id="SODU01000001">
    <property type="protein sequence ID" value="TDW94664.1"/>
    <property type="molecule type" value="Genomic_DNA"/>
</dbReference>
<feature type="region of interest" description="Disordered" evidence="1">
    <location>
        <begin position="37"/>
        <end position="58"/>
    </location>
</feature>
<dbReference type="RefSeq" id="WP_134127975.1">
    <property type="nucleotide sequence ID" value="NZ_SODU01000001.1"/>
</dbReference>